<reference evidence="1 2" key="1">
    <citation type="submission" date="2019-01" db="EMBL/GenBank/DDBJ databases">
        <title>Sequencing of cultivated peanut Arachis hypogaea provides insights into genome evolution and oil improvement.</title>
        <authorList>
            <person name="Chen X."/>
        </authorList>
    </citation>
    <scope>NUCLEOTIDE SEQUENCE [LARGE SCALE GENOMIC DNA]</scope>
    <source>
        <strain evidence="2">cv. Fuhuasheng</strain>
        <tissue evidence="1">Leaves</tissue>
    </source>
</reference>
<dbReference type="Proteomes" id="UP000289738">
    <property type="component" value="Chromosome A02"/>
</dbReference>
<evidence type="ECO:0000313" key="1">
    <source>
        <dbReference type="EMBL" id="RYR71430.1"/>
    </source>
</evidence>
<dbReference type="AlphaFoldDB" id="A0A445E7K2"/>
<protein>
    <submittedName>
        <fullName evidence="1">Uncharacterized protein</fullName>
    </submittedName>
</protein>
<comment type="caution">
    <text evidence="1">The sequence shown here is derived from an EMBL/GenBank/DDBJ whole genome shotgun (WGS) entry which is preliminary data.</text>
</comment>
<organism evidence="1 2">
    <name type="scientific">Arachis hypogaea</name>
    <name type="common">Peanut</name>
    <dbReference type="NCBI Taxonomy" id="3818"/>
    <lineage>
        <taxon>Eukaryota</taxon>
        <taxon>Viridiplantae</taxon>
        <taxon>Streptophyta</taxon>
        <taxon>Embryophyta</taxon>
        <taxon>Tracheophyta</taxon>
        <taxon>Spermatophyta</taxon>
        <taxon>Magnoliopsida</taxon>
        <taxon>eudicotyledons</taxon>
        <taxon>Gunneridae</taxon>
        <taxon>Pentapetalae</taxon>
        <taxon>rosids</taxon>
        <taxon>fabids</taxon>
        <taxon>Fabales</taxon>
        <taxon>Fabaceae</taxon>
        <taxon>Papilionoideae</taxon>
        <taxon>50 kb inversion clade</taxon>
        <taxon>dalbergioids sensu lato</taxon>
        <taxon>Dalbergieae</taxon>
        <taxon>Pterocarpus clade</taxon>
        <taxon>Arachis</taxon>
    </lineage>
</organism>
<accession>A0A445E7K2</accession>
<proteinExistence type="predicted"/>
<keyword evidence="2" id="KW-1185">Reference proteome</keyword>
<dbReference type="EMBL" id="SDMP01000002">
    <property type="protein sequence ID" value="RYR71430.1"/>
    <property type="molecule type" value="Genomic_DNA"/>
</dbReference>
<gene>
    <name evidence="1" type="ORF">Ahy_A02g005688</name>
</gene>
<evidence type="ECO:0000313" key="2">
    <source>
        <dbReference type="Proteomes" id="UP000289738"/>
    </source>
</evidence>
<name>A0A445E7K2_ARAHY</name>
<sequence length="25" mass="2665">MLRYPQIALGVVPPTQSFATTTTTA</sequence>